<dbReference type="OrthoDB" id="714262at2"/>
<dbReference type="InterPro" id="IPR008969">
    <property type="entry name" value="CarboxyPept-like_regulatory"/>
</dbReference>
<organism evidence="2 3">
    <name type="scientific">Chitinophaga eiseniae</name>
    <dbReference type="NCBI Taxonomy" id="634771"/>
    <lineage>
        <taxon>Bacteria</taxon>
        <taxon>Pseudomonadati</taxon>
        <taxon>Bacteroidota</taxon>
        <taxon>Chitinophagia</taxon>
        <taxon>Chitinophagales</taxon>
        <taxon>Chitinophagaceae</taxon>
        <taxon>Chitinophaga</taxon>
    </lineage>
</organism>
<dbReference type="STRING" id="634771.SAMN04488128_1021612"/>
<proteinExistence type="predicted"/>
<evidence type="ECO:0000313" key="3">
    <source>
        <dbReference type="Proteomes" id="UP000190367"/>
    </source>
</evidence>
<feature type="signal peptide" evidence="1">
    <location>
        <begin position="1"/>
        <end position="22"/>
    </location>
</feature>
<dbReference type="Pfam" id="PF13715">
    <property type="entry name" value="CarbopepD_reg_2"/>
    <property type="match status" value="1"/>
</dbReference>
<gene>
    <name evidence="2" type="ORF">SAMN04488128_1021612</name>
</gene>
<dbReference type="AlphaFoldDB" id="A0A1T4RZG5"/>
<evidence type="ECO:0000313" key="2">
    <source>
        <dbReference type="EMBL" id="SKA21297.1"/>
    </source>
</evidence>
<dbReference type="EMBL" id="FUWZ01000002">
    <property type="protein sequence ID" value="SKA21297.1"/>
    <property type="molecule type" value="Genomic_DNA"/>
</dbReference>
<dbReference type="RefSeq" id="WP_078670059.1">
    <property type="nucleotide sequence ID" value="NZ_FUWZ01000002.1"/>
</dbReference>
<accession>A0A1T4RZG5</accession>
<protein>
    <submittedName>
        <fullName evidence="2">CarboxypepD_reg-like domain-containing protein</fullName>
    </submittedName>
</protein>
<keyword evidence="1" id="KW-0732">Signal</keyword>
<dbReference type="Proteomes" id="UP000190367">
    <property type="component" value="Unassembled WGS sequence"/>
</dbReference>
<keyword evidence="3" id="KW-1185">Reference proteome</keyword>
<reference evidence="3" key="1">
    <citation type="submission" date="2017-02" db="EMBL/GenBank/DDBJ databases">
        <authorList>
            <person name="Varghese N."/>
            <person name="Submissions S."/>
        </authorList>
    </citation>
    <scope>NUCLEOTIDE SEQUENCE [LARGE SCALE GENOMIC DNA]</scope>
    <source>
        <strain evidence="3">DSM 22224</strain>
    </source>
</reference>
<name>A0A1T4RZG5_9BACT</name>
<dbReference type="SUPFAM" id="SSF49464">
    <property type="entry name" value="Carboxypeptidase regulatory domain-like"/>
    <property type="match status" value="1"/>
</dbReference>
<evidence type="ECO:0000256" key="1">
    <source>
        <dbReference type="SAM" id="SignalP"/>
    </source>
</evidence>
<feature type="chain" id="PRO_5012572098" evidence="1">
    <location>
        <begin position="23"/>
        <end position="239"/>
    </location>
</feature>
<sequence length="239" mass="28073">MRPLRHIILLLPLLLVLSQTHAQTTIQGTIFREDTIPAAGVTVLNKRTQTATTSNEQGYYQLSAHKGDTLLLKALGFVPLLYIVNKDKTTVTHQLQSQPLELKAINIIQYNYLRDSLRLRQEFRKEFDFRRPRWNEVIVSAGPLIAVNINQLYKAVSFAKNKKKEKFRKILLDKEKENVVEQKFNPSLVQRLTGMDGDSLTQFMLRYQPSYDFVRDISDYDLYVYIRQQYDKYRRQTEK</sequence>